<evidence type="ECO:0000313" key="9">
    <source>
        <dbReference type="Proteomes" id="UP000004374"/>
    </source>
</evidence>
<dbReference type="InterPro" id="IPR024531">
    <property type="entry name" value="Erythronate-4-P_DHase_dimer"/>
</dbReference>
<dbReference type="SUPFAM" id="SSF51735">
    <property type="entry name" value="NAD(P)-binding Rossmann-fold domains"/>
    <property type="match status" value="1"/>
</dbReference>
<comment type="pathway">
    <text evidence="5">Cofactor biosynthesis; pyridoxine 5'-phosphate biosynthesis; pyridoxine 5'-phosphate from D-erythrose 4-phosphate: step 2/5.</text>
</comment>
<dbReference type="InterPro" id="IPR038251">
    <property type="entry name" value="PdxB_dimer_sf"/>
</dbReference>
<dbReference type="GO" id="GO:0008615">
    <property type="term" value="P:pyridoxine biosynthetic process"/>
    <property type="evidence" value="ECO:0007669"/>
    <property type="project" value="UniProtKB-UniRule"/>
</dbReference>
<comment type="catalytic activity">
    <reaction evidence="5">
        <text>4-phospho-D-erythronate + NAD(+) = (R)-3-hydroxy-2-oxo-4-phosphooxybutanoate + NADH + H(+)</text>
        <dbReference type="Rhea" id="RHEA:18829"/>
        <dbReference type="ChEBI" id="CHEBI:15378"/>
        <dbReference type="ChEBI" id="CHEBI:57540"/>
        <dbReference type="ChEBI" id="CHEBI:57945"/>
        <dbReference type="ChEBI" id="CHEBI:58538"/>
        <dbReference type="ChEBI" id="CHEBI:58766"/>
        <dbReference type="EC" id="1.1.1.290"/>
    </reaction>
</comment>
<dbReference type="Gene3D" id="3.30.1370.170">
    <property type="match status" value="1"/>
</dbReference>
<feature type="binding site" evidence="5">
    <location>
        <position position="260"/>
    </location>
    <ligand>
        <name>NAD(+)</name>
        <dbReference type="ChEBI" id="CHEBI:57540"/>
    </ligand>
</feature>
<feature type="domain" description="D-isomer specific 2-hydroxyacid dehydrogenase NAD-binding" evidence="6">
    <location>
        <begin position="107"/>
        <end position="247"/>
    </location>
</feature>
<dbReference type="InterPro" id="IPR029752">
    <property type="entry name" value="D-isomer_DH_CS1"/>
</dbReference>
<reference evidence="8 9" key="1">
    <citation type="journal article" date="2012" name="J. Bacteriol.">
        <title>Genome Sequence of the Protease-Producing Bacterium Rheinheimera nanhaiensis E407-8T, Isolated from Deep-Sea Sediment of the South China Sea.</title>
        <authorList>
            <person name="Zhang X.-Y."/>
            <person name="Zhang Y.-J."/>
            <person name="Qin Q.-L."/>
            <person name="Xie B.-B."/>
            <person name="Chen X.-L."/>
            <person name="Zhou B.-C."/>
            <person name="Zhang Y.-Z."/>
        </authorList>
    </citation>
    <scope>NUCLEOTIDE SEQUENCE [LARGE SCALE GENOMIC DNA]</scope>
    <source>
        <strain evidence="8 9">E407-8</strain>
    </source>
</reference>
<evidence type="ECO:0000256" key="5">
    <source>
        <dbReference type="HAMAP-Rule" id="MF_01825"/>
    </source>
</evidence>
<evidence type="ECO:0000259" key="7">
    <source>
        <dbReference type="Pfam" id="PF11890"/>
    </source>
</evidence>
<evidence type="ECO:0000313" key="8">
    <source>
        <dbReference type="EMBL" id="GAB58592.1"/>
    </source>
</evidence>
<dbReference type="PROSITE" id="PS00065">
    <property type="entry name" value="D_2_HYDROXYACID_DH_1"/>
    <property type="match status" value="1"/>
</dbReference>
<feature type="domain" description="Erythronate-4-phosphate dehydrogenase dimerisation" evidence="7">
    <location>
        <begin position="292"/>
        <end position="359"/>
    </location>
</feature>
<dbReference type="GO" id="GO:0005829">
    <property type="term" value="C:cytosol"/>
    <property type="evidence" value="ECO:0007669"/>
    <property type="project" value="TreeGrafter"/>
</dbReference>
<feature type="binding site" evidence="5">
    <location>
        <position position="235"/>
    </location>
    <ligand>
        <name>NAD(+)</name>
        <dbReference type="ChEBI" id="CHEBI:57540"/>
    </ligand>
</feature>
<feature type="binding site" evidence="5">
    <location>
        <position position="67"/>
    </location>
    <ligand>
        <name>substrate</name>
    </ligand>
</feature>
<comment type="caution">
    <text evidence="5">Lacks conserved residue(s) required for the propagation of feature annotation.</text>
</comment>
<dbReference type="GO" id="GO:0033711">
    <property type="term" value="F:4-phosphoerythronate dehydrogenase activity"/>
    <property type="evidence" value="ECO:0007669"/>
    <property type="project" value="UniProtKB-EC"/>
</dbReference>
<keyword evidence="3 5" id="KW-0520">NAD</keyword>
<feature type="binding site" evidence="5">
    <location>
        <position position="45"/>
    </location>
    <ligand>
        <name>substrate</name>
    </ligand>
</feature>
<dbReference type="EMBL" id="BAFK01000007">
    <property type="protein sequence ID" value="GAB58592.1"/>
    <property type="molecule type" value="Genomic_DNA"/>
</dbReference>
<dbReference type="InterPro" id="IPR006140">
    <property type="entry name" value="D-isomer_DH_NAD-bd"/>
</dbReference>
<dbReference type="InterPro" id="IPR020921">
    <property type="entry name" value="Erythronate-4-P_DHase"/>
</dbReference>
<comment type="subunit">
    <text evidence="5">Homodimer.</text>
</comment>
<dbReference type="GO" id="GO:0046983">
    <property type="term" value="F:protein dimerization activity"/>
    <property type="evidence" value="ECO:0007669"/>
    <property type="project" value="InterPro"/>
</dbReference>
<evidence type="ECO:0000256" key="3">
    <source>
        <dbReference type="ARBA" id="ARBA00023027"/>
    </source>
</evidence>
<feature type="binding site" evidence="5">
    <location>
        <begin position="208"/>
        <end position="210"/>
    </location>
    <ligand>
        <name>NAD(+)</name>
        <dbReference type="ChEBI" id="CHEBI:57540"/>
    </ligand>
</feature>
<comment type="caution">
    <text evidence="8">The sequence shown here is derived from an EMBL/GenBank/DDBJ whole genome shotgun (WGS) entry which is preliminary data.</text>
</comment>
<keyword evidence="2 5" id="KW-0560">Oxidoreductase</keyword>
<dbReference type="UniPathway" id="UPA00244">
    <property type="reaction ID" value="UER00310"/>
</dbReference>
<dbReference type="OrthoDB" id="9770208at2"/>
<evidence type="ECO:0000256" key="2">
    <source>
        <dbReference type="ARBA" id="ARBA00023002"/>
    </source>
</evidence>
<keyword evidence="9" id="KW-1185">Reference proteome</keyword>
<feature type="active site" evidence="5">
    <location>
        <position position="240"/>
    </location>
</feature>
<feature type="binding site" evidence="5">
    <location>
        <position position="177"/>
    </location>
    <ligand>
        <name>NAD(+)</name>
        <dbReference type="ChEBI" id="CHEBI:57540"/>
    </ligand>
</feature>
<dbReference type="RefSeq" id="WP_008220396.1">
    <property type="nucleotide sequence ID" value="NZ_BAFK01000007.1"/>
</dbReference>
<keyword evidence="4 5" id="KW-0664">Pyridoxine biosynthesis</keyword>
<keyword evidence="1 5" id="KW-0963">Cytoplasm</keyword>
<dbReference type="AlphaFoldDB" id="I1DX14"/>
<sequence length="374" mass="41542">MKIYADENMPLVQAFFQHLGEVVLFDGRKVTATELADADILLVRSVTTVNASLLDTNTKLRFVGTATIGTEHVDQAYLASRNIAFASAPGCNAQSVVEYVLSSLWYLAEHYQWQLSDKTIGVVGVGNIGSLLVRCLTALGLKVLQCDPLRHEEAESNFFHTDFNSLCQQADIISFHTPLTQEGKWPSRHLLNARSLARLKPDCAIINASRGGVIDNAALLDDLTAKAQRRAVVLDVWENEPDVLSALLPYVDIATAHIAGHSVEGKARGTQMLYQRCCELLGQPVQWQLQQLLAQPAMEKLQISANFGLPDVQNLARLLYDVRRDDAIFRHALSVKGFDWIRKTYPPRREFSSLQLSGKVIPDYLLQLGFSLAQ</sequence>
<evidence type="ECO:0000256" key="4">
    <source>
        <dbReference type="ARBA" id="ARBA00023096"/>
    </source>
</evidence>
<feature type="active site" description="Proton donor" evidence="5">
    <location>
        <position position="257"/>
    </location>
</feature>
<proteinExistence type="inferred from homology"/>
<comment type="similarity">
    <text evidence="5">Belongs to the D-isomer specific 2-hydroxyacid dehydrogenase family. PdxB subfamily.</text>
</comment>
<dbReference type="Gene3D" id="3.40.50.720">
    <property type="entry name" value="NAD(P)-binding Rossmann-like Domain"/>
    <property type="match status" value="2"/>
</dbReference>
<dbReference type="PANTHER" id="PTHR42938">
    <property type="entry name" value="FORMATE DEHYDROGENASE 1"/>
    <property type="match status" value="1"/>
</dbReference>
<feature type="active site" evidence="5">
    <location>
        <position position="210"/>
    </location>
</feature>
<comment type="function">
    <text evidence="5">Catalyzes the oxidation of erythronate-4-phosphate to 3-hydroxy-2-oxo-4-phosphonooxybutanoate.</text>
</comment>
<dbReference type="EC" id="1.1.1.290" evidence="5"/>
<dbReference type="Pfam" id="PF11890">
    <property type="entry name" value="DUF3410"/>
    <property type="match status" value="1"/>
</dbReference>
<dbReference type="STRING" id="562729.RNAN_1572"/>
<name>I1DX14_9GAMM</name>
<protein>
    <recommendedName>
        <fullName evidence="5">Erythronate-4-phosphate dehydrogenase</fullName>
        <ecNumber evidence="5">1.1.1.290</ecNumber>
    </recommendedName>
</protein>
<dbReference type="GO" id="GO:0051287">
    <property type="term" value="F:NAD binding"/>
    <property type="evidence" value="ECO:0007669"/>
    <property type="project" value="InterPro"/>
</dbReference>
<dbReference type="InterPro" id="IPR036291">
    <property type="entry name" value="NAD(P)-bd_dom_sf"/>
</dbReference>
<accession>I1DX14</accession>
<dbReference type="SUPFAM" id="SSF52283">
    <property type="entry name" value="Formate/glycerate dehydrogenase catalytic domain-like"/>
    <property type="match status" value="1"/>
</dbReference>
<dbReference type="Pfam" id="PF02826">
    <property type="entry name" value="2-Hacid_dh_C"/>
    <property type="match status" value="1"/>
</dbReference>
<dbReference type="GO" id="GO:0036001">
    <property type="term" value="P:'de novo' pyridoxal 5'-phosphate biosynthetic process"/>
    <property type="evidence" value="ECO:0007669"/>
    <property type="project" value="TreeGrafter"/>
</dbReference>
<organism evidence="8 9">
    <name type="scientific">Rheinheimera nanhaiensis E407-8</name>
    <dbReference type="NCBI Taxonomy" id="562729"/>
    <lineage>
        <taxon>Bacteria</taxon>
        <taxon>Pseudomonadati</taxon>
        <taxon>Pseudomonadota</taxon>
        <taxon>Gammaproteobacteria</taxon>
        <taxon>Chromatiales</taxon>
        <taxon>Chromatiaceae</taxon>
        <taxon>Rheinheimera</taxon>
    </lineage>
</organism>
<evidence type="ECO:0000259" key="6">
    <source>
        <dbReference type="Pfam" id="PF02826"/>
    </source>
</evidence>
<evidence type="ECO:0000256" key="1">
    <source>
        <dbReference type="ARBA" id="ARBA00022490"/>
    </source>
</evidence>
<dbReference type="CDD" id="cd12158">
    <property type="entry name" value="ErythrP_dh"/>
    <property type="match status" value="1"/>
</dbReference>
<feature type="binding site" evidence="5">
    <location>
        <position position="147"/>
    </location>
    <ligand>
        <name>NAD(+)</name>
        <dbReference type="ChEBI" id="CHEBI:57540"/>
    </ligand>
</feature>
<comment type="subcellular location">
    <subcellularLocation>
        <location evidence="5">Cytoplasm</location>
    </subcellularLocation>
</comment>
<gene>
    <name evidence="5 8" type="primary">pdxB</name>
    <name evidence="8" type="ORF">RNAN_1572</name>
</gene>
<dbReference type="Proteomes" id="UP000004374">
    <property type="component" value="Unassembled WGS sequence"/>
</dbReference>
<dbReference type="PANTHER" id="PTHR42938:SF9">
    <property type="entry name" value="FORMATE DEHYDROGENASE 1"/>
    <property type="match status" value="1"/>
</dbReference>
<dbReference type="HAMAP" id="MF_01825">
    <property type="entry name" value="PdxB"/>
    <property type="match status" value="1"/>
</dbReference>